<name>A0A0F9AH80_9ZZZZ</name>
<accession>A0A0F9AH80</accession>
<organism evidence="2">
    <name type="scientific">marine sediment metagenome</name>
    <dbReference type="NCBI Taxonomy" id="412755"/>
    <lineage>
        <taxon>unclassified sequences</taxon>
        <taxon>metagenomes</taxon>
        <taxon>ecological metagenomes</taxon>
    </lineage>
</organism>
<keyword evidence="1" id="KW-0812">Transmembrane</keyword>
<evidence type="ECO:0000313" key="2">
    <source>
        <dbReference type="EMBL" id="KKL08760.1"/>
    </source>
</evidence>
<dbReference type="EMBL" id="LAZR01042749">
    <property type="protein sequence ID" value="KKL08760.1"/>
    <property type="molecule type" value="Genomic_DNA"/>
</dbReference>
<sequence length="49" mass="5167">MLFVFIISLAAGLLVLTETGSVLAAVATWLLVGLFFIGSAASAHSKRRF</sequence>
<proteinExistence type="predicted"/>
<keyword evidence="1" id="KW-1133">Transmembrane helix</keyword>
<keyword evidence="1" id="KW-0472">Membrane</keyword>
<gene>
    <name evidence="2" type="ORF">LCGC14_2572620</name>
</gene>
<comment type="caution">
    <text evidence="2">The sequence shown here is derived from an EMBL/GenBank/DDBJ whole genome shotgun (WGS) entry which is preliminary data.</text>
</comment>
<reference evidence="2" key="1">
    <citation type="journal article" date="2015" name="Nature">
        <title>Complex archaea that bridge the gap between prokaryotes and eukaryotes.</title>
        <authorList>
            <person name="Spang A."/>
            <person name="Saw J.H."/>
            <person name="Jorgensen S.L."/>
            <person name="Zaremba-Niedzwiedzka K."/>
            <person name="Martijn J."/>
            <person name="Lind A.E."/>
            <person name="van Eijk R."/>
            <person name="Schleper C."/>
            <person name="Guy L."/>
            <person name="Ettema T.J."/>
        </authorList>
    </citation>
    <scope>NUCLEOTIDE SEQUENCE</scope>
</reference>
<feature type="transmembrane region" description="Helical" evidence="1">
    <location>
        <begin position="27"/>
        <end position="44"/>
    </location>
</feature>
<evidence type="ECO:0000256" key="1">
    <source>
        <dbReference type="SAM" id="Phobius"/>
    </source>
</evidence>
<dbReference type="AlphaFoldDB" id="A0A0F9AH80"/>
<protein>
    <submittedName>
        <fullName evidence="2">Uncharacterized protein</fullName>
    </submittedName>
</protein>